<dbReference type="EMBL" id="ML179124">
    <property type="protein sequence ID" value="THU99110.1"/>
    <property type="molecule type" value="Genomic_DNA"/>
</dbReference>
<dbReference type="AlphaFoldDB" id="A0A4S8MA32"/>
<name>A0A4S8MA32_DENBC</name>
<dbReference type="OrthoDB" id="6500128at2759"/>
<keyword evidence="2" id="KW-1185">Reference proteome</keyword>
<protein>
    <submittedName>
        <fullName evidence="1">Uncharacterized protein</fullName>
    </submittedName>
</protein>
<proteinExistence type="predicted"/>
<reference evidence="1 2" key="1">
    <citation type="journal article" date="2019" name="Nat. Ecol. Evol.">
        <title>Megaphylogeny resolves global patterns of mushroom evolution.</title>
        <authorList>
            <person name="Varga T."/>
            <person name="Krizsan K."/>
            <person name="Foldi C."/>
            <person name="Dima B."/>
            <person name="Sanchez-Garcia M."/>
            <person name="Sanchez-Ramirez S."/>
            <person name="Szollosi G.J."/>
            <person name="Szarkandi J.G."/>
            <person name="Papp V."/>
            <person name="Albert L."/>
            <person name="Andreopoulos W."/>
            <person name="Angelini C."/>
            <person name="Antonin V."/>
            <person name="Barry K.W."/>
            <person name="Bougher N.L."/>
            <person name="Buchanan P."/>
            <person name="Buyck B."/>
            <person name="Bense V."/>
            <person name="Catcheside P."/>
            <person name="Chovatia M."/>
            <person name="Cooper J."/>
            <person name="Damon W."/>
            <person name="Desjardin D."/>
            <person name="Finy P."/>
            <person name="Geml J."/>
            <person name="Haridas S."/>
            <person name="Hughes K."/>
            <person name="Justo A."/>
            <person name="Karasinski D."/>
            <person name="Kautmanova I."/>
            <person name="Kiss B."/>
            <person name="Kocsube S."/>
            <person name="Kotiranta H."/>
            <person name="LaButti K.M."/>
            <person name="Lechner B.E."/>
            <person name="Liimatainen K."/>
            <person name="Lipzen A."/>
            <person name="Lukacs Z."/>
            <person name="Mihaltcheva S."/>
            <person name="Morgado L.N."/>
            <person name="Niskanen T."/>
            <person name="Noordeloos M.E."/>
            <person name="Ohm R.A."/>
            <person name="Ortiz-Santana B."/>
            <person name="Ovrebo C."/>
            <person name="Racz N."/>
            <person name="Riley R."/>
            <person name="Savchenko A."/>
            <person name="Shiryaev A."/>
            <person name="Soop K."/>
            <person name="Spirin V."/>
            <person name="Szebenyi C."/>
            <person name="Tomsovsky M."/>
            <person name="Tulloss R.E."/>
            <person name="Uehling J."/>
            <person name="Grigoriev I.V."/>
            <person name="Vagvolgyi C."/>
            <person name="Papp T."/>
            <person name="Martin F.M."/>
            <person name="Miettinen O."/>
            <person name="Hibbett D.S."/>
            <person name="Nagy L.G."/>
        </authorList>
    </citation>
    <scope>NUCLEOTIDE SEQUENCE [LARGE SCALE GENOMIC DNA]</scope>
    <source>
        <strain evidence="1 2">CBS 962.96</strain>
    </source>
</reference>
<sequence>MNRPKEYIRCSRELGETALNFHSSIAWYLNRSGMLVFILRAVQQPSSIPMSIASLNLITSTATGFSNKLLTLFDQSGNIADQWAEVRRFYEILAVENHVKDG</sequence>
<organism evidence="1 2">
    <name type="scientific">Dendrothele bispora (strain CBS 962.96)</name>
    <dbReference type="NCBI Taxonomy" id="1314807"/>
    <lineage>
        <taxon>Eukaryota</taxon>
        <taxon>Fungi</taxon>
        <taxon>Dikarya</taxon>
        <taxon>Basidiomycota</taxon>
        <taxon>Agaricomycotina</taxon>
        <taxon>Agaricomycetes</taxon>
        <taxon>Agaricomycetidae</taxon>
        <taxon>Agaricales</taxon>
        <taxon>Agaricales incertae sedis</taxon>
        <taxon>Dendrothele</taxon>
    </lineage>
</organism>
<evidence type="ECO:0000313" key="1">
    <source>
        <dbReference type="EMBL" id="THU99110.1"/>
    </source>
</evidence>
<accession>A0A4S8MA32</accession>
<dbReference type="Proteomes" id="UP000297245">
    <property type="component" value="Unassembled WGS sequence"/>
</dbReference>
<evidence type="ECO:0000313" key="2">
    <source>
        <dbReference type="Proteomes" id="UP000297245"/>
    </source>
</evidence>
<gene>
    <name evidence="1" type="ORF">K435DRAFT_855934</name>
</gene>